<gene>
    <name evidence="1" type="ORF">PARHAE_03934</name>
</gene>
<name>A0A447IT75_9RHOB</name>
<reference evidence="1 2" key="1">
    <citation type="submission" date="2018-12" db="EMBL/GenBank/DDBJ databases">
        <authorList>
            <person name="Criscuolo A."/>
        </authorList>
    </citation>
    <scope>NUCLEOTIDE SEQUENCE [LARGE SCALE GENOMIC DNA]</scope>
    <source>
        <strain evidence="1">ACIP1116241</strain>
    </source>
</reference>
<dbReference type="Proteomes" id="UP000270743">
    <property type="component" value="Unassembled WGS sequence"/>
</dbReference>
<dbReference type="AlphaFoldDB" id="A0A447IT75"/>
<proteinExistence type="predicted"/>
<keyword evidence="2" id="KW-1185">Reference proteome</keyword>
<dbReference type="EMBL" id="UZWE01000075">
    <property type="protein sequence ID" value="VDS10716.1"/>
    <property type="molecule type" value="Genomic_DNA"/>
</dbReference>
<organism evidence="1 2">
    <name type="scientific">Paracoccus haematequi</name>
    <dbReference type="NCBI Taxonomy" id="2491866"/>
    <lineage>
        <taxon>Bacteria</taxon>
        <taxon>Pseudomonadati</taxon>
        <taxon>Pseudomonadota</taxon>
        <taxon>Alphaproteobacteria</taxon>
        <taxon>Rhodobacterales</taxon>
        <taxon>Paracoccaceae</taxon>
        <taxon>Paracoccus</taxon>
    </lineage>
</organism>
<sequence length="434" mass="48228">MDEIEAALSRIQVGAQAELEKRQRDSNSPEVRFADLAPALLIYDLDKANYDEQLIPQSIIDSVGRRRFSAFVPTTQQVVAKSTLISPIEKRRFIQQGYVILVAPLRRSGSHARGRRNLTHAEQAIRNALSLWTYALIPEITAQFGARNSRLRTDRLFAWLTSRAPSLALLAESSHAGRINGGGTTDQRDTENYPDLRSFIEALEDHGRKIATRLPGEVLSCSGEALRMKMRQITENHVPSQEVLPELTALRTDVLEVLAKARRIAAAIAADDGKLARGNDKAMNSLGELRAHQVVRSPEQYGKRAAGSARKIVQGQFHSRLVQSGNIPSVDRLTVADLAVIAFLCDIDPYLICAQHMLFSDEIDMVRAFGRLKRGELADASEYKKLIMGLADISQRAEEGRAARMDDLEQIAIVLTEIPKMLELEGVERSNLFS</sequence>
<evidence type="ECO:0000313" key="1">
    <source>
        <dbReference type="EMBL" id="VDS10716.1"/>
    </source>
</evidence>
<dbReference type="OrthoDB" id="7763972at2"/>
<dbReference type="RefSeq" id="WP_126156259.1">
    <property type="nucleotide sequence ID" value="NZ_UZWE01000075.1"/>
</dbReference>
<accession>A0A447IT75</accession>
<protein>
    <submittedName>
        <fullName evidence="1">Uncharacterized protein</fullName>
    </submittedName>
</protein>
<evidence type="ECO:0000313" key="2">
    <source>
        <dbReference type="Proteomes" id="UP000270743"/>
    </source>
</evidence>